<proteinExistence type="predicted"/>
<accession>A0ABR6U7C7</accession>
<comment type="caution">
    <text evidence="1">The sequence shown here is derived from an EMBL/GenBank/DDBJ whole genome shotgun (WGS) entry which is preliminary data.</text>
</comment>
<evidence type="ECO:0000313" key="2">
    <source>
        <dbReference type="Proteomes" id="UP000604001"/>
    </source>
</evidence>
<gene>
    <name evidence="1" type="ORF">H7344_05545</name>
</gene>
<protein>
    <submittedName>
        <fullName evidence="1">Peptide methionine sulfoxide reductase</fullName>
    </submittedName>
</protein>
<dbReference type="RefSeq" id="WP_186344992.1">
    <property type="nucleotide sequence ID" value="NZ_BMMR01000002.1"/>
</dbReference>
<sequence length="87" mass="9267">MGGDSAPGLVALFDRLPEGWSEVTYAGRRWGVTRVVRVGGRQQSVYAEELGGTDVVSANLYLAASGPLLKPCEMPADVVLAFLVGWE</sequence>
<reference evidence="1 2" key="1">
    <citation type="submission" date="2020-08" db="EMBL/GenBank/DDBJ databases">
        <title>novel species in genus Nocardioides.</title>
        <authorList>
            <person name="Zhang G."/>
        </authorList>
    </citation>
    <scope>NUCLEOTIDE SEQUENCE [LARGE SCALE GENOMIC DNA]</scope>
    <source>
        <strain evidence="1 2">SC8A-24</strain>
    </source>
</reference>
<dbReference type="EMBL" id="JACMYC010000002">
    <property type="protein sequence ID" value="MBC2959756.1"/>
    <property type="molecule type" value="Genomic_DNA"/>
</dbReference>
<evidence type="ECO:0000313" key="1">
    <source>
        <dbReference type="EMBL" id="MBC2959756.1"/>
    </source>
</evidence>
<name>A0ABR6U7C7_9ACTN</name>
<organism evidence="1 2">
    <name type="scientific">Nocardioides deserti</name>
    <dbReference type="NCBI Taxonomy" id="1588644"/>
    <lineage>
        <taxon>Bacteria</taxon>
        <taxon>Bacillati</taxon>
        <taxon>Actinomycetota</taxon>
        <taxon>Actinomycetes</taxon>
        <taxon>Propionibacteriales</taxon>
        <taxon>Nocardioidaceae</taxon>
        <taxon>Nocardioides</taxon>
    </lineage>
</organism>
<keyword evidence="2" id="KW-1185">Reference proteome</keyword>
<dbReference type="Proteomes" id="UP000604001">
    <property type="component" value="Unassembled WGS sequence"/>
</dbReference>